<keyword evidence="2" id="KW-1185">Reference proteome</keyword>
<dbReference type="PANTHER" id="PTHR45899">
    <property type="entry name" value="RHO GTPASE ACTIVATING PROTEIN AT 15B, ISOFORM C"/>
    <property type="match status" value="1"/>
</dbReference>
<protein>
    <submittedName>
        <fullName evidence="1">Arf-GAP with Rho-GAP domain, ANK repeat and PH domain-containing protein 2</fullName>
    </submittedName>
</protein>
<evidence type="ECO:0000313" key="2">
    <source>
        <dbReference type="Proteomes" id="UP001469553"/>
    </source>
</evidence>
<reference evidence="1 2" key="1">
    <citation type="submission" date="2021-06" db="EMBL/GenBank/DDBJ databases">
        <authorList>
            <person name="Palmer J.M."/>
        </authorList>
    </citation>
    <scope>NUCLEOTIDE SEQUENCE [LARGE SCALE GENOMIC DNA]</scope>
    <source>
        <strain evidence="1 2">AS_MEX2019</strain>
        <tissue evidence="1">Muscle</tissue>
    </source>
</reference>
<dbReference type="InterPro" id="IPR052227">
    <property type="entry name" value="Arf-Rho-GAP_ANK-PH_domain"/>
</dbReference>
<comment type="caution">
    <text evidence="1">The sequence shown here is derived from an EMBL/GenBank/DDBJ whole genome shotgun (WGS) entry which is preliminary data.</text>
</comment>
<gene>
    <name evidence="1" type="primary">ARAP2_2</name>
    <name evidence="1" type="ORF">AMECASPLE_017378</name>
</gene>
<evidence type="ECO:0000313" key="1">
    <source>
        <dbReference type="EMBL" id="MEQ2291878.1"/>
    </source>
</evidence>
<accession>A0ABV0YDP5</accession>
<name>A0ABV0YDP5_9TELE</name>
<dbReference type="EMBL" id="JAHRIP010029515">
    <property type="protein sequence ID" value="MEQ2291878.1"/>
    <property type="molecule type" value="Genomic_DNA"/>
</dbReference>
<proteinExistence type="predicted"/>
<dbReference type="Proteomes" id="UP001469553">
    <property type="component" value="Unassembled WGS sequence"/>
</dbReference>
<dbReference type="PANTHER" id="PTHR45899:SF1">
    <property type="entry name" value="ARF-GAP WITH RHO-GAP DOMAIN, ANK REPEAT AND PH DOMAIN-CONTAINING PROTEIN 2"/>
    <property type="match status" value="1"/>
</dbReference>
<organism evidence="1 2">
    <name type="scientific">Ameca splendens</name>
    <dbReference type="NCBI Taxonomy" id="208324"/>
    <lineage>
        <taxon>Eukaryota</taxon>
        <taxon>Metazoa</taxon>
        <taxon>Chordata</taxon>
        <taxon>Craniata</taxon>
        <taxon>Vertebrata</taxon>
        <taxon>Euteleostomi</taxon>
        <taxon>Actinopterygii</taxon>
        <taxon>Neopterygii</taxon>
        <taxon>Teleostei</taxon>
        <taxon>Neoteleostei</taxon>
        <taxon>Acanthomorphata</taxon>
        <taxon>Ovalentaria</taxon>
        <taxon>Atherinomorphae</taxon>
        <taxon>Cyprinodontiformes</taxon>
        <taxon>Goodeidae</taxon>
        <taxon>Ameca</taxon>
    </lineage>
</organism>
<sequence>MELVFNGADVMCATGDPDYSTPYVLAQRAGQKLQMEFLHQNKLSDFPRLDQCSENPSLSDASFFMDGFLYVSSGPVKMMPDRRGRDDSSAASVAAPPACAMFPHLQTAGTFLGPMGN</sequence>